<evidence type="ECO:0000313" key="2">
    <source>
        <dbReference type="Proteomes" id="UP001059596"/>
    </source>
</evidence>
<dbReference type="AlphaFoldDB" id="A0A9P9YNG4"/>
<evidence type="ECO:0000313" key="1">
    <source>
        <dbReference type="EMBL" id="KAI8039689.1"/>
    </source>
</evidence>
<comment type="caution">
    <text evidence="1">The sequence shown here is derived from an EMBL/GenBank/DDBJ whole genome shotgun (WGS) entry which is preliminary data.</text>
</comment>
<sequence>MTMATPIDRVTTVASRSRVGFPRHLGAYQYLVFSGHVLCAPCLFKPNFHNEFPLRIASVSVSVSDSKCSYVLALA</sequence>
<organism evidence="1 2">
    <name type="scientific">Drosophila gunungcola</name>
    <name type="common">fruit fly</name>
    <dbReference type="NCBI Taxonomy" id="103775"/>
    <lineage>
        <taxon>Eukaryota</taxon>
        <taxon>Metazoa</taxon>
        <taxon>Ecdysozoa</taxon>
        <taxon>Arthropoda</taxon>
        <taxon>Hexapoda</taxon>
        <taxon>Insecta</taxon>
        <taxon>Pterygota</taxon>
        <taxon>Neoptera</taxon>
        <taxon>Endopterygota</taxon>
        <taxon>Diptera</taxon>
        <taxon>Brachycera</taxon>
        <taxon>Muscomorpha</taxon>
        <taxon>Ephydroidea</taxon>
        <taxon>Drosophilidae</taxon>
        <taxon>Drosophila</taxon>
        <taxon>Sophophora</taxon>
    </lineage>
</organism>
<reference evidence="1" key="1">
    <citation type="journal article" date="2023" name="Genome Biol. Evol.">
        <title>Long-read-based Genome Assembly of Drosophila gunungcola Reveals Fewer Chemosensory Genes in Flower-breeding Species.</title>
        <authorList>
            <person name="Negi A."/>
            <person name="Liao B.Y."/>
            <person name="Yeh S.D."/>
        </authorList>
    </citation>
    <scope>NUCLEOTIDE SEQUENCE</scope>
    <source>
        <strain evidence="1">Sukarami</strain>
    </source>
</reference>
<protein>
    <submittedName>
        <fullName evidence="1">Uncharacterized protein</fullName>
    </submittedName>
</protein>
<proteinExistence type="predicted"/>
<gene>
    <name evidence="1" type="ORF">M5D96_007109</name>
</gene>
<accession>A0A9P9YNG4</accession>
<dbReference type="EMBL" id="JAMKOV010000005">
    <property type="protein sequence ID" value="KAI8039689.1"/>
    <property type="molecule type" value="Genomic_DNA"/>
</dbReference>
<keyword evidence="2" id="KW-1185">Reference proteome</keyword>
<dbReference type="Proteomes" id="UP001059596">
    <property type="component" value="Unassembled WGS sequence"/>
</dbReference>
<name>A0A9P9YNG4_9MUSC</name>